<comment type="caution">
    <text evidence="2">The sequence shown here is derived from an EMBL/GenBank/DDBJ whole genome shotgun (WGS) entry which is preliminary data.</text>
</comment>
<gene>
    <name evidence="2" type="ORF">JXQ802_LOCUS38434</name>
</gene>
<feature type="transmembrane region" description="Helical" evidence="1">
    <location>
        <begin position="6"/>
        <end position="36"/>
    </location>
</feature>
<keyword evidence="1" id="KW-0472">Membrane</keyword>
<feature type="transmembrane region" description="Helical" evidence="1">
    <location>
        <begin position="57"/>
        <end position="77"/>
    </location>
</feature>
<sequence>MVTVNYWAIATCTVMNMILGMLWYSPLLFGTTFVKLMKMDYNKMKNDPTVQKTAQRGYMVSTICHLLMAIVMAHFIAYTHTSRSLFDGLKLGFCSWLGFTLTTMLPNHIFSKDGFSLGLAAINIGYPMVGLSTAGAILAAWR</sequence>
<evidence type="ECO:0008006" key="4">
    <source>
        <dbReference type="Google" id="ProtNLM"/>
    </source>
</evidence>
<evidence type="ECO:0000313" key="2">
    <source>
        <dbReference type="EMBL" id="CAF1465713.1"/>
    </source>
</evidence>
<organism evidence="2 3">
    <name type="scientific">Rotaria sordida</name>
    <dbReference type="NCBI Taxonomy" id="392033"/>
    <lineage>
        <taxon>Eukaryota</taxon>
        <taxon>Metazoa</taxon>
        <taxon>Spiralia</taxon>
        <taxon>Gnathifera</taxon>
        <taxon>Rotifera</taxon>
        <taxon>Eurotatoria</taxon>
        <taxon>Bdelloidea</taxon>
        <taxon>Philodinida</taxon>
        <taxon>Philodinidae</taxon>
        <taxon>Rotaria</taxon>
    </lineage>
</organism>
<feature type="transmembrane region" description="Helical" evidence="1">
    <location>
        <begin position="117"/>
        <end position="141"/>
    </location>
</feature>
<dbReference type="InterPro" id="IPR013879">
    <property type="entry name" value="DUF1761"/>
</dbReference>
<keyword evidence="3" id="KW-1185">Reference proteome</keyword>
<dbReference type="EMBL" id="CAJNOL010002131">
    <property type="protein sequence ID" value="CAF1465713.1"/>
    <property type="molecule type" value="Genomic_DNA"/>
</dbReference>
<accession>A0A815QLX4</accession>
<keyword evidence="1" id="KW-0812">Transmembrane</keyword>
<name>A0A815QLX4_9BILA</name>
<evidence type="ECO:0000256" key="1">
    <source>
        <dbReference type="SAM" id="Phobius"/>
    </source>
</evidence>
<dbReference type="Proteomes" id="UP000663870">
    <property type="component" value="Unassembled WGS sequence"/>
</dbReference>
<dbReference type="AlphaFoldDB" id="A0A815QLX4"/>
<reference evidence="2" key="1">
    <citation type="submission" date="2021-02" db="EMBL/GenBank/DDBJ databases">
        <authorList>
            <person name="Nowell W R."/>
        </authorList>
    </citation>
    <scope>NUCLEOTIDE SEQUENCE</scope>
</reference>
<dbReference type="Pfam" id="PF08570">
    <property type="entry name" value="DUF1761"/>
    <property type="match status" value="1"/>
</dbReference>
<evidence type="ECO:0000313" key="3">
    <source>
        <dbReference type="Proteomes" id="UP000663870"/>
    </source>
</evidence>
<protein>
    <recommendedName>
        <fullName evidence="4">DUF1761 domain-containing protein</fullName>
    </recommendedName>
</protein>
<proteinExistence type="predicted"/>
<keyword evidence="1" id="KW-1133">Transmembrane helix</keyword>